<dbReference type="AlphaFoldDB" id="A0A173YBC2"/>
<organism evidence="2 3">
    <name type="scientific">Faecalicatena contorta</name>
    <dbReference type="NCBI Taxonomy" id="39482"/>
    <lineage>
        <taxon>Bacteria</taxon>
        <taxon>Bacillati</taxon>
        <taxon>Bacillota</taxon>
        <taxon>Clostridia</taxon>
        <taxon>Lachnospirales</taxon>
        <taxon>Lachnospiraceae</taxon>
        <taxon>Faecalicatena</taxon>
    </lineage>
</organism>
<dbReference type="EMBL" id="CYZU01000001">
    <property type="protein sequence ID" value="CUN60285.1"/>
    <property type="molecule type" value="Genomic_DNA"/>
</dbReference>
<gene>
    <name evidence="2" type="ORF">ERS852491_00024</name>
</gene>
<sequence length="74" mass="8536">MRKVYTLDNVTCTHCSQVTETHISTLTGVNKAVASFKLKKITVDMDDDKEEEIERQIQKILADPFYCKNCPNRE</sequence>
<dbReference type="GO" id="GO:0046872">
    <property type="term" value="F:metal ion binding"/>
    <property type="evidence" value="ECO:0007669"/>
    <property type="project" value="InterPro"/>
</dbReference>
<dbReference type="PROSITE" id="PS50846">
    <property type="entry name" value="HMA_2"/>
    <property type="match status" value="1"/>
</dbReference>
<dbReference type="Proteomes" id="UP000095544">
    <property type="component" value="Unassembled WGS sequence"/>
</dbReference>
<dbReference type="InterPro" id="IPR036163">
    <property type="entry name" value="HMA_dom_sf"/>
</dbReference>
<dbReference type="OrthoDB" id="7068874at2"/>
<dbReference type="Pfam" id="PF00403">
    <property type="entry name" value="HMA"/>
    <property type="match status" value="1"/>
</dbReference>
<reference evidence="2 3" key="1">
    <citation type="submission" date="2015-09" db="EMBL/GenBank/DDBJ databases">
        <authorList>
            <consortium name="Pathogen Informatics"/>
        </authorList>
    </citation>
    <scope>NUCLEOTIDE SEQUENCE [LARGE SCALE GENOMIC DNA]</scope>
    <source>
        <strain evidence="2 3">2789STDY5834876</strain>
    </source>
</reference>
<name>A0A173YBC2_9FIRM</name>
<dbReference type="GeneID" id="93332577"/>
<dbReference type="Gene3D" id="3.30.70.100">
    <property type="match status" value="1"/>
</dbReference>
<evidence type="ECO:0000313" key="3">
    <source>
        <dbReference type="Proteomes" id="UP000095544"/>
    </source>
</evidence>
<dbReference type="CDD" id="cd00371">
    <property type="entry name" value="HMA"/>
    <property type="match status" value="1"/>
</dbReference>
<dbReference type="InterPro" id="IPR006121">
    <property type="entry name" value="HMA_dom"/>
</dbReference>
<dbReference type="SUPFAM" id="SSF55008">
    <property type="entry name" value="HMA, heavy metal-associated domain"/>
    <property type="match status" value="1"/>
</dbReference>
<proteinExistence type="predicted"/>
<evidence type="ECO:0000313" key="2">
    <source>
        <dbReference type="EMBL" id="CUN60285.1"/>
    </source>
</evidence>
<protein>
    <submittedName>
        <fullName evidence="2">Copper ion binding protein</fullName>
    </submittedName>
</protein>
<feature type="domain" description="HMA" evidence="1">
    <location>
        <begin position="1"/>
        <end position="65"/>
    </location>
</feature>
<dbReference type="RefSeq" id="WP_025654624.1">
    <property type="nucleotide sequence ID" value="NZ_BAAACT010000104.1"/>
</dbReference>
<evidence type="ECO:0000259" key="1">
    <source>
        <dbReference type="PROSITE" id="PS50846"/>
    </source>
</evidence>
<accession>A0A173YBC2</accession>